<dbReference type="GO" id="GO:0016491">
    <property type="term" value="F:oxidoreductase activity"/>
    <property type="evidence" value="ECO:0007669"/>
    <property type="project" value="UniProtKB-KW"/>
</dbReference>
<reference evidence="4 5" key="1">
    <citation type="submission" date="2016-10" db="EMBL/GenBank/DDBJ databases">
        <authorList>
            <person name="de Groot N.N."/>
        </authorList>
    </citation>
    <scope>NUCLEOTIDE SEQUENCE [LARGE SCALE GENOMIC DNA]</scope>
    <source>
        <strain evidence="4 5">DSM 45514</strain>
    </source>
</reference>
<dbReference type="AlphaFoldDB" id="A0A1G6RBH6"/>
<keyword evidence="5" id="KW-1185">Reference proteome</keyword>
<name>A0A1G6RBH6_9BACL</name>
<dbReference type="OrthoDB" id="9782629at2"/>
<dbReference type="CDD" id="cd03370">
    <property type="entry name" value="nitroreductase"/>
    <property type="match status" value="1"/>
</dbReference>
<proteinExistence type="inferred from homology"/>
<evidence type="ECO:0000256" key="1">
    <source>
        <dbReference type="ARBA" id="ARBA00007118"/>
    </source>
</evidence>
<dbReference type="PANTHER" id="PTHR43673:SF10">
    <property type="entry name" value="NADH DEHYDROGENASE_NAD(P)H NITROREDUCTASE XCC3605-RELATED"/>
    <property type="match status" value="1"/>
</dbReference>
<dbReference type="Gene3D" id="3.40.109.10">
    <property type="entry name" value="NADH Oxidase"/>
    <property type="match status" value="1"/>
</dbReference>
<dbReference type="Proteomes" id="UP000199387">
    <property type="component" value="Unassembled WGS sequence"/>
</dbReference>
<dbReference type="InterPro" id="IPR000415">
    <property type="entry name" value="Nitroreductase-like"/>
</dbReference>
<keyword evidence="2" id="KW-0560">Oxidoreductase</keyword>
<comment type="similarity">
    <text evidence="1">Belongs to the nitroreductase family.</text>
</comment>
<evidence type="ECO:0000313" key="5">
    <source>
        <dbReference type="Proteomes" id="UP000199387"/>
    </source>
</evidence>
<evidence type="ECO:0000259" key="3">
    <source>
        <dbReference type="Pfam" id="PF00881"/>
    </source>
</evidence>
<organism evidence="4 5">
    <name type="scientific">Melghirimyces thermohalophilus</name>
    <dbReference type="NCBI Taxonomy" id="1236220"/>
    <lineage>
        <taxon>Bacteria</taxon>
        <taxon>Bacillati</taxon>
        <taxon>Bacillota</taxon>
        <taxon>Bacilli</taxon>
        <taxon>Bacillales</taxon>
        <taxon>Thermoactinomycetaceae</taxon>
        <taxon>Melghirimyces</taxon>
    </lineage>
</organism>
<dbReference type="Pfam" id="PF00881">
    <property type="entry name" value="Nitroreductase"/>
    <property type="match status" value="1"/>
</dbReference>
<dbReference type="STRING" id="1236220.SAMN04488112_12710"/>
<dbReference type="PANTHER" id="PTHR43673">
    <property type="entry name" value="NAD(P)H NITROREDUCTASE YDGI-RELATED"/>
    <property type="match status" value="1"/>
</dbReference>
<evidence type="ECO:0000256" key="2">
    <source>
        <dbReference type="ARBA" id="ARBA00023002"/>
    </source>
</evidence>
<dbReference type="RefSeq" id="WP_091573011.1">
    <property type="nucleotide sequence ID" value="NZ_FMZA01000027.1"/>
</dbReference>
<sequence length="200" mass="23059">MSMTLREAIETRRSIRKYKQQPIPREDIEEMLRLTGLAPSAWNIQPWRFIVVTNAEKKRELYFAANQHPQVDSALAVVILTSDMEDAILRKGESIHPDLPKEEKQWLKENIPGILGKQTMEQRGRWGVAQTNIALAYLLLAARSMGYDSSPTYGFHPAKVRQLFNLPEYVQIVALIPIGKRAEEGQPHHRHPLERIVRYV</sequence>
<accession>A0A1G6RBH6</accession>
<dbReference type="EMBL" id="FMZA01000027">
    <property type="protein sequence ID" value="SDD01407.1"/>
    <property type="molecule type" value="Genomic_DNA"/>
</dbReference>
<evidence type="ECO:0000313" key="4">
    <source>
        <dbReference type="EMBL" id="SDD01407.1"/>
    </source>
</evidence>
<protein>
    <submittedName>
        <fullName evidence="4">Nitroreductase</fullName>
    </submittedName>
</protein>
<feature type="domain" description="Nitroreductase" evidence="3">
    <location>
        <begin position="9"/>
        <end position="180"/>
    </location>
</feature>
<gene>
    <name evidence="4" type="ORF">SAMN04488112_12710</name>
</gene>
<dbReference type="SUPFAM" id="SSF55469">
    <property type="entry name" value="FMN-dependent nitroreductase-like"/>
    <property type="match status" value="1"/>
</dbReference>
<dbReference type="InterPro" id="IPR029479">
    <property type="entry name" value="Nitroreductase"/>
</dbReference>